<sequence>MAEAFGVAAGVVGVAGFAIQLAESVVKLKDFCSRVKGAPEELDEIVNGLQQSSNLLDRIANQQSSFAAVDRSLVDHSLTICSGAIKRIKAEADRLDADMRHRRLRASVKLALKEKEMDRLLLKLDRAKADLHHAYTIWSTSQLHLGQKQLAHDIASMTLVQTVTAHPTSEVVDVKAVGSVRMRKPRGRKGDAQKYTLRLPTWLYSQAWEMSFQRAASGWDFSLKSYRILPTMGSVYDICREGDLDNMKVLIGRKGLSIFDRFENGGTLLSVRSSDDTALVASQQEIWMLARPLQQWSMAEKLGFIKTHLLNRPYDTAWSVQVARIQIDILDCEIAKNGPTVLTHADGFNVLHAIAWCFDPNGEPDSLDAWFPMIAKAVEADVDLHSRWEIRGHHFSIWKMDALCNLWSPLTLFIYNVLRWARGNKDAWVQRWVAMLQKAGVDLEQYGIHERAGVESWMRDYRRGEVIGGLARGPNVSDWSFWYEHPGDEHCGLFGEMIEHPERAIPGAWQGDHNDTLETCGATKQDAWERGRRAGDRFRTRVSRQKQGWKTTWTPDPVDEREKDGQMRHRLLGKLWDTGPWTTQSWLEAHRTPNDVLRLTSVDASSSSINTQLFRTIIHLLNLTQLRHVADLSLPVTLRPVRRKDSTPWKLILRTACAVVFAREVAQPIDVAVAGPGIWAIHCVFAEYDYRVKIDQRGHLVGRRKTLLTLPRVFENAPT</sequence>
<keyword evidence="2" id="KW-1185">Reference proteome</keyword>
<dbReference type="AlphaFoldDB" id="A0A9W7W4F6"/>
<organism evidence="1 2">
    <name type="scientific">Teratosphaeria destructans</name>
    <dbReference type="NCBI Taxonomy" id="418781"/>
    <lineage>
        <taxon>Eukaryota</taxon>
        <taxon>Fungi</taxon>
        <taxon>Dikarya</taxon>
        <taxon>Ascomycota</taxon>
        <taxon>Pezizomycotina</taxon>
        <taxon>Dothideomycetes</taxon>
        <taxon>Dothideomycetidae</taxon>
        <taxon>Mycosphaerellales</taxon>
        <taxon>Teratosphaeriaceae</taxon>
        <taxon>Teratosphaeria</taxon>
    </lineage>
</organism>
<evidence type="ECO:0008006" key="3">
    <source>
        <dbReference type="Google" id="ProtNLM"/>
    </source>
</evidence>
<reference evidence="1 2" key="2">
    <citation type="journal article" date="2021" name="Curr. Genet.">
        <title>Genetic response to nitrogen starvation in the aggressive Eucalyptus foliar pathogen Teratosphaeria destructans.</title>
        <authorList>
            <person name="Havenga M."/>
            <person name="Wingfield B.D."/>
            <person name="Wingfield M.J."/>
            <person name="Dreyer L.L."/>
            <person name="Roets F."/>
            <person name="Aylward J."/>
        </authorList>
    </citation>
    <scope>NUCLEOTIDE SEQUENCE [LARGE SCALE GENOMIC DNA]</scope>
    <source>
        <strain evidence="1">CMW44962</strain>
    </source>
</reference>
<dbReference type="EMBL" id="RIBY02000879">
    <property type="protein sequence ID" value="KAH9836413.1"/>
    <property type="molecule type" value="Genomic_DNA"/>
</dbReference>
<accession>A0A9W7W4F6</accession>
<evidence type="ECO:0000313" key="2">
    <source>
        <dbReference type="Proteomes" id="UP001138500"/>
    </source>
</evidence>
<name>A0A9W7W4F6_9PEZI</name>
<proteinExistence type="predicted"/>
<comment type="caution">
    <text evidence="1">The sequence shown here is derived from an EMBL/GenBank/DDBJ whole genome shotgun (WGS) entry which is preliminary data.</text>
</comment>
<evidence type="ECO:0000313" key="1">
    <source>
        <dbReference type="EMBL" id="KAH9836413.1"/>
    </source>
</evidence>
<dbReference type="OrthoDB" id="3914591at2759"/>
<gene>
    <name evidence="1" type="ORF">Tdes44962_MAKER08483</name>
</gene>
<protein>
    <recommendedName>
        <fullName evidence="3">Fungal N-terminal domain-containing protein</fullName>
    </recommendedName>
</protein>
<reference evidence="1 2" key="1">
    <citation type="journal article" date="2018" name="IMA Fungus">
        <title>IMA Genome-F 10: Nine draft genome sequences of Claviceps purpurea s.lat., including C. arundinis, C. humidiphila, and C. cf. spartinae, pseudomolecules for the pitch canker pathogen Fusarium circinatum, draft genome of Davidsoniella eucalypti, Grosmannia galeiformis, Quambalaria eucalypti, and Teratosphaeria destructans.</title>
        <authorList>
            <person name="Wingfield B.D."/>
            <person name="Liu M."/>
            <person name="Nguyen H.D."/>
            <person name="Lane F.A."/>
            <person name="Morgan S.W."/>
            <person name="De Vos L."/>
            <person name="Wilken P.M."/>
            <person name="Duong T.A."/>
            <person name="Aylward J."/>
            <person name="Coetzee M.P."/>
            <person name="Dadej K."/>
            <person name="De Beer Z.W."/>
            <person name="Findlay W."/>
            <person name="Havenga M."/>
            <person name="Kolarik M."/>
            <person name="Menzies J.G."/>
            <person name="Naidoo K."/>
            <person name="Pochopski O."/>
            <person name="Shoukouhi P."/>
            <person name="Santana Q.C."/>
            <person name="Seifert K.A."/>
            <person name="Soal N."/>
            <person name="Steenkamp E.T."/>
            <person name="Tatham C.T."/>
            <person name="van der Nest M.A."/>
            <person name="Wingfield M.J."/>
        </authorList>
    </citation>
    <scope>NUCLEOTIDE SEQUENCE [LARGE SCALE GENOMIC DNA]</scope>
    <source>
        <strain evidence="1">CMW44962</strain>
    </source>
</reference>
<dbReference type="Proteomes" id="UP001138500">
    <property type="component" value="Unassembled WGS sequence"/>
</dbReference>